<accession>A0A915D836</accession>
<protein>
    <submittedName>
        <fullName evidence="2">Uncharacterized protein</fullName>
    </submittedName>
</protein>
<dbReference type="AlphaFoldDB" id="A0A915D836"/>
<dbReference type="WBParaSite" id="jg16458">
    <property type="protein sequence ID" value="jg16458"/>
    <property type="gene ID" value="jg16458"/>
</dbReference>
<sequence length="92" mass="10122">MQISHQSQIGKILGGLGENDLEAVLLFMNQNLGRPECCLISAAMGKRSQADFRSAGSRAGLSATQLRALSMIATILRWLLIYMVSNLIRSQW</sequence>
<name>A0A915D836_9BILA</name>
<evidence type="ECO:0000313" key="2">
    <source>
        <dbReference type="WBParaSite" id="jg16458"/>
    </source>
</evidence>
<organism evidence="1 2">
    <name type="scientific">Ditylenchus dipsaci</name>
    <dbReference type="NCBI Taxonomy" id="166011"/>
    <lineage>
        <taxon>Eukaryota</taxon>
        <taxon>Metazoa</taxon>
        <taxon>Ecdysozoa</taxon>
        <taxon>Nematoda</taxon>
        <taxon>Chromadorea</taxon>
        <taxon>Rhabditida</taxon>
        <taxon>Tylenchina</taxon>
        <taxon>Tylenchomorpha</taxon>
        <taxon>Sphaerularioidea</taxon>
        <taxon>Anguinidae</taxon>
        <taxon>Anguininae</taxon>
        <taxon>Ditylenchus</taxon>
    </lineage>
</organism>
<proteinExistence type="predicted"/>
<reference evidence="2" key="1">
    <citation type="submission" date="2022-11" db="UniProtKB">
        <authorList>
            <consortium name="WormBaseParasite"/>
        </authorList>
    </citation>
    <scope>IDENTIFICATION</scope>
</reference>
<dbReference type="Proteomes" id="UP000887574">
    <property type="component" value="Unplaced"/>
</dbReference>
<evidence type="ECO:0000313" key="1">
    <source>
        <dbReference type="Proteomes" id="UP000887574"/>
    </source>
</evidence>
<keyword evidence="1" id="KW-1185">Reference proteome</keyword>